<dbReference type="InterPro" id="IPR002539">
    <property type="entry name" value="MaoC-like_dom"/>
</dbReference>
<dbReference type="InterPro" id="IPR029069">
    <property type="entry name" value="HotDog_dom_sf"/>
</dbReference>
<dbReference type="AlphaFoldDB" id="A0AAV5STH2"/>
<dbReference type="PANTHER" id="PTHR13078">
    <property type="entry name" value="PEROXISOMAL MULTIFUNCTIONAL ENZYME TYPE 2-RELATED"/>
    <property type="match status" value="1"/>
</dbReference>
<dbReference type="Gene3D" id="3.10.129.10">
    <property type="entry name" value="Hotdog Thioesterase"/>
    <property type="match status" value="2"/>
</dbReference>
<comment type="caution">
    <text evidence="3">The sequence shown here is derived from an EMBL/GenBank/DDBJ whole genome shotgun (WGS) entry which is preliminary data.</text>
</comment>
<protein>
    <recommendedName>
        <fullName evidence="5">Maoc-1</fullName>
    </recommendedName>
</protein>
<dbReference type="GO" id="GO:0003857">
    <property type="term" value="F:(3S)-3-hydroxyacyl-CoA dehydrogenase (NAD+) activity"/>
    <property type="evidence" value="ECO:0007669"/>
    <property type="project" value="TreeGrafter"/>
</dbReference>
<dbReference type="GO" id="GO:0018812">
    <property type="term" value="F:3-hydroxyacyl-CoA dehydratase activity"/>
    <property type="evidence" value="ECO:0007669"/>
    <property type="project" value="UniProtKB-ARBA"/>
</dbReference>
<organism evidence="3 4">
    <name type="scientific">Pristionchus entomophagus</name>
    <dbReference type="NCBI Taxonomy" id="358040"/>
    <lineage>
        <taxon>Eukaryota</taxon>
        <taxon>Metazoa</taxon>
        <taxon>Ecdysozoa</taxon>
        <taxon>Nematoda</taxon>
        <taxon>Chromadorea</taxon>
        <taxon>Rhabditida</taxon>
        <taxon>Rhabditina</taxon>
        <taxon>Diplogasteromorpha</taxon>
        <taxon>Diplogasteroidea</taxon>
        <taxon>Neodiplogasteridae</taxon>
        <taxon>Pristionchus</taxon>
    </lineage>
</organism>
<dbReference type="PANTHER" id="PTHR13078:SF56">
    <property type="entry name" value="PEROXISOMAL MULTIFUNCTIONAL ENZYME TYPE 2"/>
    <property type="match status" value="1"/>
</dbReference>
<dbReference type="SUPFAM" id="SSF54637">
    <property type="entry name" value="Thioesterase/thiol ester dehydrase-isomerase"/>
    <property type="match status" value="2"/>
</dbReference>
<reference evidence="3" key="1">
    <citation type="submission" date="2023-10" db="EMBL/GenBank/DDBJ databases">
        <title>Genome assembly of Pristionchus species.</title>
        <authorList>
            <person name="Yoshida K."/>
            <person name="Sommer R.J."/>
        </authorList>
    </citation>
    <scope>NUCLEOTIDE SEQUENCE</scope>
    <source>
        <strain evidence="3">RS0144</strain>
    </source>
</reference>
<dbReference type="InterPro" id="IPR054357">
    <property type="entry name" value="MFE-2_N"/>
</dbReference>
<dbReference type="GO" id="GO:0005777">
    <property type="term" value="C:peroxisome"/>
    <property type="evidence" value="ECO:0007669"/>
    <property type="project" value="TreeGrafter"/>
</dbReference>
<dbReference type="Pfam" id="PF01575">
    <property type="entry name" value="MaoC_dehydratas"/>
    <property type="match status" value="1"/>
</dbReference>
<evidence type="ECO:0000259" key="2">
    <source>
        <dbReference type="Pfam" id="PF22622"/>
    </source>
</evidence>
<dbReference type="Proteomes" id="UP001432027">
    <property type="component" value="Unassembled WGS sequence"/>
</dbReference>
<name>A0AAV5STH2_9BILA</name>
<gene>
    <name evidence="3" type="ORF">PENTCL1PPCAC_7563</name>
</gene>
<feature type="domain" description="Peroxisomal multifunctional enzyme type 2-like N-terminal" evidence="2">
    <location>
        <begin position="16"/>
        <end position="141"/>
    </location>
</feature>
<evidence type="ECO:0000313" key="4">
    <source>
        <dbReference type="Proteomes" id="UP001432027"/>
    </source>
</evidence>
<proteinExistence type="predicted"/>
<dbReference type="GO" id="GO:0006635">
    <property type="term" value="P:fatty acid beta-oxidation"/>
    <property type="evidence" value="ECO:0007669"/>
    <property type="project" value="TreeGrafter"/>
</dbReference>
<dbReference type="GO" id="GO:0044594">
    <property type="term" value="F:17-beta-hydroxysteroid dehydrogenase (NAD+) activity"/>
    <property type="evidence" value="ECO:0007669"/>
    <property type="project" value="TreeGrafter"/>
</dbReference>
<evidence type="ECO:0000259" key="1">
    <source>
        <dbReference type="Pfam" id="PF01575"/>
    </source>
</evidence>
<keyword evidence="4" id="KW-1185">Reference proteome</keyword>
<evidence type="ECO:0008006" key="5">
    <source>
        <dbReference type="Google" id="ProtNLM"/>
    </source>
</evidence>
<sequence>MDAQLARQHTVEPVDFDYTTRDAILYALGIGCKAKEDVRYVYEGADGFMALPTFIVAPGLKAGGMQNWPGVALDMPRILHGEQYIEMFAPLPAEGSLRSETRIVDIIDKGSGALILKEVTTYDKSSGKKLAMQQICAFQVGSGNFGGAKSSSYEKKGAVIAKRQADAIVAEATSEDQAALYRMGSGDLNLIHIDPTFAKMAGLKTPILHGLCTMGFVTRHVIKTFANNDASLFKAIKVRFASPVLPGQTLETHMWDEGDRVVFEAKVKETGKTVVSNGYMLLHGKTGRGQAKL</sequence>
<dbReference type="EMBL" id="BTSX01000002">
    <property type="protein sequence ID" value="GMS85388.1"/>
    <property type="molecule type" value="Genomic_DNA"/>
</dbReference>
<feature type="domain" description="MaoC-like" evidence="1">
    <location>
        <begin position="163"/>
        <end position="276"/>
    </location>
</feature>
<accession>A0AAV5STH2</accession>
<dbReference type="Pfam" id="PF22622">
    <property type="entry name" value="MFE-2_hydrat-2_N"/>
    <property type="match status" value="1"/>
</dbReference>
<dbReference type="CDD" id="cd03448">
    <property type="entry name" value="HDE_HSD"/>
    <property type="match status" value="1"/>
</dbReference>
<evidence type="ECO:0000313" key="3">
    <source>
        <dbReference type="EMBL" id="GMS85388.1"/>
    </source>
</evidence>